<dbReference type="Pfam" id="PF07452">
    <property type="entry name" value="CHRD"/>
    <property type="match status" value="2"/>
</dbReference>
<keyword evidence="3" id="KW-1185">Reference proteome</keyword>
<gene>
    <name evidence="2" type="ORF">CLV98_106230</name>
</gene>
<dbReference type="RefSeq" id="WP_109674899.1">
    <property type="nucleotide sequence ID" value="NZ_QGDT01000006.1"/>
</dbReference>
<evidence type="ECO:0000259" key="1">
    <source>
        <dbReference type="PROSITE" id="PS50933"/>
    </source>
</evidence>
<dbReference type="AlphaFoldDB" id="A0A316AK64"/>
<accession>A0A316AK64</accession>
<feature type="domain" description="CHRD" evidence="1">
    <location>
        <begin position="30"/>
        <end position="156"/>
    </location>
</feature>
<dbReference type="PROSITE" id="PS51257">
    <property type="entry name" value="PROKAR_LIPOPROTEIN"/>
    <property type="match status" value="1"/>
</dbReference>
<dbReference type="PROSITE" id="PS50933">
    <property type="entry name" value="CHRD"/>
    <property type="match status" value="2"/>
</dbReference>
<dbReference type="InterPro" id="IPR010895">
    <property type="entry name" value="CHRD"/>
</dbReference>
<protein>
    <submittedName>
        <fullName evidence="2">CHRD domain-containing protein</fullName>
    </submittedName>
</protein>
<reference evidence="2 3" key="1">
    <citation type="submission" date="2018-03" db="EMBL/GenBank/DDBJ databases">
        <title>Genomic Encyclopedia of Archaeal and Bacterial Type Strains, Phase II (KMG-II): from individual species to whole genera.</title>
        <authorList>
            <person name="Goeker M."/>
        </authorList>
    </citation>
    <scope>NUCLEOTIDE SEQUENCE [LARGE SCALE GENOMIC DNA]</scope>
    <source>
        <strain evidence="2 3">DSM 100346</strain>
    </source>
</reference>
<organism evidence="2 3">
    <name type="scientific">Dyadobacter jejuensis</name>
    <dbReference type="NCBI Taxonomy" id="1082580"/>
    <lineage>
        <taxon>Bacteria</taxon>
        <taxon>Pseudomonadati</taxon>
        <taxon>Bacteroidota</taxon>
        <taxon>Cytophagia</taxon>
        <taxon>Cytophagales</taxon>
        <taxon>Spirosomataceae</taxon>
        <taxon>Dyadobacter</taxon>
    </lineage>
</organism>
<sequence>MRSNFSIFLTLFLLIGIVVSCTQDHHIPMQYSQKGLKITGYQENPGVNTQAWGTADVTYDKGTKKLSYTLNWNNLTGIPSGAHIHGVAARGINAGVVHNFGAMIPAAVTGTYSGMVTVDEIAIKEADLLNGLYYFNFHTPTNPGGEIRGQIEFYDPMKVITKMDQPLNAAQEVPAGASTATGLMDVVYNKTTKMLSLTVWYQGLTGTPTGAHIHGVAAAGVNAGVQVNMSTLIPMATMGAFSHTVLVDETAIKEADLLAGRYYVNIHTAMNPGGEIRGQITF</sequence>
<feature type="domain" description="CHRD" evidence="1">
    <location>
        <begin position="159"/>
        <end position="282"/>
    </location>
</feature>
<evidence type="ECO:0000313" key="3">
    <source>
        <dbReference type="Proteomes" id="UP000245880"/>
    </source>
</evidence>
<evidence type="ECO:0000313" key="2">
    <source>
        <dbReference type="EMBL" id="PWJ57758.1"/>
    </source>
</evidence>
<name>A0A316AK64_9BACT</name>
<proteinExistence type="predicted"/>
<dbReference type="Proteomes" id="UP000245880">
    <property type="component" value="Unassembled WGS sequence"/>
</dbReference>
<dbReference type="SMART" id="SM00754">
    <property type="entry name" value="CHRD"/>
    <property type="match status" value="2"/>
</dbReference>
<dbReference type="EMBL" id="QGDT01000006">
    <property type="protein sequence ID" value="PWJ57758.1"/>
    <property type="molecule type" value="Genomic_DNA"/>
</dbReference>
<comment type="caution">
    <text evidence="2">The sequence shown here is derived from an EMBL/GenBank/DDBJ whole genome shotgun (WGS) entry which is preliminary data.</text>
</comment>
<dbReference type="OrthoDB" id="571052at2"/>